<feature type="signal peptide" evidence="2">
    <location>
        <begin position="1"/>
        <end position="16"/>
    </location>
</feature>
<accession>A0A0M0JCB2</accession>
<dbReference type="PANTHER" id="PTHR11802">
    <property type="entry name" value="SERINE PROTEASE FAMILY S10 SERINE CARBOXYPEPTIDASE"/>
    <property type="match status" value="1"/>
</dbReference>
<dbReference type="Gene3D" id="3.40.50.11320">
    <property type="match status" value="1"/>
</dbReference>
<gene>
    <name evidence="3" type="ORF">Ctob_004108</name>
</gene>
<dbReference type="PROSITE" id="PS00131">
    <property type="entry name" value="CARBOXYPEPT_SER_SER"/>
    <property type="match status" value="1"/>
</dbReference>
<sequence length="559" mass="61622">MWRGYILVTLAGTASAYVATDEVMVLPGWSGKLPSRMFSGYLDATPQGETVYKLHMHYTFWESEGDPAKDPLLIWSNGGPGAGSEFGAFTELGPLLLYDASMQTKEYNTTGIPTLFQNPQAWTKVASLLIYDAPPPVGYSYCNNNPGGDGYSCGDWDDFRTARSVHTFVENFMKAFPEYAQHDLYLSGESYAGVYIPMLAREILQDTSSPTAAHLRGMLIGDGCTGTDVLCGNAPGHNGPWFHMQFFHGHGAVSDKLYDVIVDTCGVEQLKAGIIDPKCESLVKSMDTAIGGYFDYAYYDECSPDTYISPAPGFAAQRSRRYWSSVPPLRTAPQDGGLGGALNDYPCGGVHAMLTRLNASAVKKALNVPPDAYFFLTDNGVGFNYSLTEKNLMPFYQQVVNEKRMRVVVYNGDTGTSSRLERARYDATPLVFCLQPALDSCVWPAPGRRSAPLTRRLRSSLTAADPGINSFVSQNWTVALGFKETQAWRPWTVDGKQQMGGYVTRYENNFDFLTIRGAGHMVPEFKPTASLAFLTAFLKNEDYMPYAKPPPKFPIGKKH</sequence>
<dbReference type="Proteomes" id="UP000037460">
    <property type="component" value="Unassembled WGS sequence"/>
</dbReference>
<keyword evidence="4" id="KW-1185">Reference proteome</keyword>
<dbReference type="InterPro" id="IPR033124">
    <property type="entry name" value="Ser_caboxypep_his_AS"/>
</dbReference>
<name>A0A0M0JCB2_9EUKA</name>
<dbReference type="InterPro" id="IPR018202">
    <property type="entry name" value="Ser_caboxypep_ser_AS"/>
</dbReference>
<dbReference type="InterPro" id="IPR001563">
    <property type="entry name" value="Peptidase_S10"/>
</dbReference>
<dbReference type="PANTHER" id="PTHR11802:SF201">
    <property type="entry name" value="CARBOXYPEPTIDASE"/>
    <property type="match status" value="1"/>
</dbReference>
<evidence type="ECO:0000256" key="1">
    <source>
        <dbReference type="ARBA" id="ARBA00009431"/>
    </source>
</evidence>
<keyword evidence="2" id="KW-0732">Signal</keyword>
<dbReference type="Pfam" id="PF00450">
    <property type="entry name" value="Peptidase_S10"/>
    <property type="match status" value="2"/>
</dbReference>
<evidence type="ECO:0000313" key="3">
    <source>
        <dbReference type="EMBL" id="KOO24236.1"/>
    </source>
</evidence>
<feature type="chain" id="PRO_5005395236" description="Carboxypeptidase" evidence="2">
    <location>
        <begin position="17"/>
        <end position="559"/>
    </location>
</feature>
<dbReference type="SUPFAM" id="SSF53474">
    <property type="entry name" value="alpha/beta-Hydrolases"/>
    <property type="match status" value="2"/>
</dbReference>
<dbReference type="PROSITE" id="PS00560">
    <property type="entry name" value="CARBOXYPEPT_SER_HIS"/>
    <property type="match status" value="1"/>
</dbReference>
<protein>
    <recommendedName>
        <fullName evidence="2">Carboxypeptidase</fullName>
        <ecNumber evidence="2">3.4.16.-</ecNumber>
    </recommendedName>
</protein>
<organism evidence="3 4">
    <name type="scientific">Chrysochromulina tobinii</name>
    <dbReference type="NCBI Taxonomy" id="1460289"/>
    <lineage>
        <taxon>Eukaryota</taxon>
        <taxon>Haptista</taxon>
        <taxon>Haptophyta</taxon>
        <taxon>Prymnesiophyceae</taxon>
        <taxon>Prymnesiales</taxon>
        <taxon>Chrysochromulinaceae</taxon>
        <taxon>Chrysochromulina</taxon>
    </lineage>
</organism>
<dbReference type="GO" id="GO:0006508">
    <property type="term" value="P:proteolysis"/>
    <property type="evidence" value="ECO:0007669"/>
    <property type="project" value="UniProtKB-KW"/>
</dbReference>
<evidence type="ECO:0000313" key="4">
    <source>
        <dbReference type="Proteomes" id="UP000037460"/>
    </source>
</evidence>
<dbReference type="EMBL" id="JWZX01003113">
    <property type="protein sequence ID" value="KOO24236.1"/>
    <property type="molecule type" value="Genomic_DNA"/>
</dbReference>
<dbReference type="InterPro" id="IPR029058">
    <property type="entry name" value="AB_hydrolase_fold"/>
</dbReference>
<dbReference type="Gene3D" id="3.40.50.1820">
    <property type="entry name" value="alpha/beta hydrolase"/>
    <property type="match status" value="1"/>
</dbReference>
<dbReference type="OrthoDB" id="443318at2759"/>
<evidence type="ECO:0000256" key="2">
    <source>
        <dbReference type="RuleBase" id="RU361156"/>
    </source>
</evidence>
<comment type="caution">
    <text evidence="3">The sequence shown here is derived from an EMBL/GenBank/DDBJ whole genome shotgun (WGS) entry which is preliminary data.</text>
</comment>
<reference evidence="4" key="1">
    <citation type="journal article" date="2015" name="PLoS Genet.">
        <title>Genome Sequence and Transcriptome Analyses of Chrysochromulina tobin: Metabolic Tools for Enhanced Algal Fitness in the Prominent Order Prymnesiales (Haptophyceae).</title>
        <authorList>
            <person name="Hovde B.T."/>
            <person name="Deodato C.R."/>
            <person name="Hunsperger H.M."/>
            <person name="Ryken S.A."/>
            <person name="Yost W."/>
            <person name="Jha R.K."/>
            <person name="Patterson J."/>
            <person name="Monnat R.J. Jr."/>
            <person name="Barlow S.B."/>
            <person name="Starkenburg S.R."/>
            <person name="Cattolico R.A."/>
        </authorList>
    </citation>
    <scope>NUCLEOTIDE SEQUENCE</scope>
    <source>
        <strain evidence="4">CCMP291</strain>
    </source>
</reference>
<dbReference type="GO" id="GO:0004185">
    <property type="term" value="F:serine-type carboxypeptidase activity"/>
    <property type="evidence" value="ECO:0007669"/>
    <property type="project" value="UniProtKB-UniRule"/>
</dbReference>
<dbReference type="AlphaFoldDB" id="A0A0M0JCB2"/>
<proteinExistence type="inferred from homology"/>
<dbReference type="EC" id="3.4.16.-" evidence="2"/>
<comment type="similarity">
    <text evidence="1 2">Belongs to the peptidase S10 family.</text>
</comment>
<dbReference type="PRINTS" id="PR00724">
    <property type="entry name" value="CRBOXYPTASEC"/>
</dbReference>
<keyword evidence="2 3" id="KW-0121">Carboxypeptidase</keyword>
<keyword evidence="2" id="KW-0645">Protease</keyword>
<keyword evidence="2" id="KW-0378">Hydrolase</keyword>